<reference evidence="3" key="1">
    <citation type="journal article" date="2019" name="Int. J. Syst. Evol. Microbiol.">
        <title>The Global Catalogue of Microorganisms (GCM) 10K type strain sequencing project: providing services to taxonomists for standard genome sequencing and annotation.</title>
        <authorList>
            <consortium name="The Broad Institute Genomics Platform"/>
            <consortium name="The Broad Institute Genome Sequencing Center for Infectious Disease"/>
            <person name="Wu L."/>
            <person name="Ma J."/>
        </authorList>
    </citation>
    <scope>NUCLEOTIDE SEQUENCE [LARGE SCALE GENOMIC DNA]</scope>
    <source>
        <strain evidence="3">CCM 320</strain>
    </source>
</reference>
<comment type="caution">
    <text evidence="2">The sequence shown here is derived from an EMBL/GenBank/DDBJ whole genome shotgun (WGS) entry which is preliminary data.</text>
</comment>
<feature type="domain" description="NAD(P)-binding" evidence="1">
    <location>
        <begin position="10"/>
        <end position="141"/>
    </location>
</feature>
<dbReference type="SUPFAM" id="SSF51735">
    <property type="entry name" value="NAD(P)-binding Rossmann-fold domains"/>
    <property type="match status" value="1"/>
</dbReference>
<dbReference type="RefSeq" id="WP_117312647.1">
    <property type="nucleotide sequence ID" value="NZ_JBHRUJ010000017.1"/>
</dbReference>
<accession>A0ABV7KS22</accession>
<evidence type="ECO:0000313" key="2">
    <source>
        <dbReference type="EMBL" id="MFC3212059.1"/>
    </source>
</evidence>
<proteinExistence type="predicted"/>
<dbReference type="CDD" id="cd05250">
    <property type="entry name" value="CC3_like_SDR_a"/>
    <property type="match status" value="1"/>
</dbReference>
<dbReference type="Pfam" id="PF13460">
    <property type="entry name" value="NAD_binding_10"/>
    <property type="match status" value="1"/>
</dbReference>
<protein>
    <submittedName>
        <fullName evidence="2">Oxidoreductase</fullName>
    </submittedName>
</protein>
<dbReference type="PANTHER" id="PTHR14097">
    <property type="entry name" value="OXIDOREDUCTASE HTATIP2"/>
    <property type="match status" value="1"/>
</dbReference>
<evidence type="ECO:0000259" key="1">
    <source>
        <dbReference type="Pfam" id="PF13460"/>
    </source>
</evidence>
<dbReference type="PANTHER" id="PTHR14097:SF7">
    <property type="entry name" value="OXIDOREDUCTASE HTATIP2"/>
    <property type="match status" value="1"/>
</dbReference>
<keyword evidence="3" id="KW-1185">Reference proteome</keyword>
<dbReference type="InterPro" id="IPR016040">
    <property type="entry name" value="NAD(P)-bd_dom"/>
</dbReference>
<sequence>MTGKSALIAGATGLTGSKLVEVLLNRPEYDRVTVLVRRPLELEHPKLEQIQVDYYRLEDYKKHFQVDDVFCCLGTTIKKAGSQKAFRRVDYDYPVALAELAKSAGAKKFLVISAIGADSRSNIFYNRVKGQMEDGLKKLDLSALHIFRPSLLLGDRKEFRLGEKAASLVSPFISPILRGGMKKYKPIQAEQVAQAMYAAAQSESGGVHIHPSDEIAELAGQ</sequence>
<evidence type="ECO:0000313" key="3">
    <source>
        <dbReference type="Proteomes" id="UP001595625"/>
    </source>
</evidence>
<dbReference type="Gene3D" id="3.40.50.720">
    <property type="entry name" value="NAD(P)-binding Rossmann-like Domain"/>
    <property type="match status" value="1"/>
</dbReference>
<dbReference type="EMBL" id="JBHRUJ010000017">
    <property type="protein sequence ID" value="MFC3212059.1"/>
    <property type="molecule type" value="Genomic_DNA"/>
</dbReference>
<dbReference type="Proteomes" id="UP001595625">
    <property type="component" value="Unassembled WGS sequence"/>
</dbReference>
<organism evidence="2 3">
    <name type="scientific">Planomicrobium okeanokoites</name>
    <name type="common">Planococcus okeanokoites</name>
    <name type="synonym">Flavobacterium okeanokoites</name>
    <dbReference type="NCBI Taxonomy" id="244"/>
    <lineage>
        <taxon>Bacteria</taxon>
        <taxon>Bacillati</taxon>
        <taxon>Bacillota</taxon>
        <taxon>Bacilli</taxon>
        <taxon>Bacillales</taxon>
        <taxon>Caryophanaceae</taxon>
        <taxon>Planomicrobium</taxon>
    </lineage>
</organism>
<dbReference type="InterPro" id="IPR036291">
    <property type="entry name" value="NAD(P)-bd_dom_sf"/>
</dbReference>
<gene>
    <name evidence="2" type="ORF">ACFOEJ_13300</name>
</gene>
<name>A0ABV7KS22_PLAOK</name>